<comment type="caution">
    <text evidence="1">The sequence shown here is derived from an EMBL/GenBank/DDBJ whole genome shotgun (WGS) entry which is preliminary data.</text>
</comment>
<evidence type="ECO:0000313" key="1">
    <source>
        <dbReference type="EMBL" id="PKK41050.1"/>
    </source>
</evidence>
<proteinExistence type="predicted"/>
<reference evidence="1 2" key="1">
    <citation type="submission" date="2016-04" db="EMBL/GenBank/DDBJ databases">
        <title>Genome analyses suggest a sexual origin of heterokaryosis in a supposedly ancient asexual fungus.</title>
        <authorList>
            <person name="Ropars J."/>
            <person name="Sedzielewska K."/>
            <person name="Noel J."/>
            <person name="Charron P."/>
            <person name="Farinelli L."/>
            <person name="Marton T."/>
            <person name="Kruger M."/>
            <person name="Pelin A."/>
            <person name="Brachmann A."/>
            <person name="Corradi N."/>
        </authorList>
    </citation>
    <scope>NUCLEOTIDE SEQUENCE [LARGE SCALE GENOMIC DNA]</scope>
    <source>
        <strain evidence="1 2">C2</strain>
    </source>
</reference>
<dbReference type="EMBL" id="LLXL01010079">
    <property type="protein sequence ID" value="PKK41050.1"/>
    <property type="molecule type" value="Genomic_DNA"/>
</dbReference>
<evidence type="ECO:0000313" key="2">
    <source>
        <dbReference type="Proteomes" id="UP000233469"/>
    </source>
</evidence>
<dbReference type="Proteomes" id="UP000233469">
    <property type="component" value="Unassembled WGS sequence"/>
</dbReference>
<sequence length="120" mass="13502">MITWNVYLSNLSSRKGHRALPHKWFNDIHQCVTVPHSNSLLLEQFSSDAIPSNIDLISAFGSSRKSMKWVVTLDEDGSPLFGKQLSKQQYSCKIVHWISDCVTRPNDVITLSPCSGCSKH</sequence>
<gene>
    <name evidence="1" type="ORF">RhiirC2_805077</name>
</gene>
<reference evidence="1 2" key="2">
    <citation type="submission" date="2017-10" db="EMBL/GenBank/DDBJ databases">
        <title>Extensive intraspecific genome diversity in a model arbuscular mycorrhizal fungus.</title>
        <authorList>
            <person name="Chen E.C.H."/>
            <person name="Morin E."/>
            <person name="Baudet D."/>
            <person name="Noel J."/>
            <person name="Ndikumana S."/>
            <person name="Charron P."/>
            <person name="St-Onge C."/>
            <person name="Giorgi J."/>
            <person name="Grigoriev I.V."/>
            <person name="Roux C."/>
            <person name="Martin F.M."/>
            <person name="Corradi N."/>
        </authorList>
    </citation>
    <scope>NUCLEOTIDE SEQUENCE [LARGE SCALE GENOMIC DNA]</scope>
    <source>
        <strain evidence="1 2">C2</strain>
    </source>
</reference>
<accession>A0A2N1KV89</accession>
<dbReference type="AlphaFoldDB" id="A0A2N1KV89"/>
<organism evidence="1 2">
    <name type="scientific">Rhizophagus irregularis</name>
    <dbReference type="NCBI Taxonomy" id="588596"/>
    <lineage>
        <taxon>Eukaryota</taxon>
        <taxon>Fungi</taxon>
        <taxon>Fungi incertae sedis</taxon>
        <taxon>Mucoromycota</taxon>
        <taxon>Glomeromycotina</taxon>
        <taxon>Glomeromycetes</taxon>
        <taxon>Glomerales</taxon>
        <taxon>Glomeraceae</taxon>
        <taxon>Rhizophagus</taxon>
    </lineage>
</organism>
<feature type="non-terminal residue" evidence="1">
    <location>
        <position position="120"/>
    </location>
</feature>
<name>A0A2N1KV89_9GLOM</name>
<protein>
    <submittedName>
        <fullName evidence="1">Uncharacterized protein</fullName>
    </submittedName>
</protein>